<dbReference type="Proteomes" id="UP000823749">
    <property type="component" value="Chromosome 6"/>
</dbReference>
<dbReference type="EMBL" id="JACTNZ010000006">
    <property type="protein sequence ID" value="KAG5543000.1"/>
    <property type="molecule type" value="Genomic_DNA"/>
</dbReference>
<dbReference type="SUPFAM" id="SSF53098">
    <property type="entry name" value="Ribonuclease H-like"/>
    <property type="match status" value="1"/>
</dbReference>
<evidence type="ECO:0000313" key="3">
    <source>
        <dbReference type="Proteomes" id="UP000823749"/>
    </source>
</evidence>
<evidence type="ECO:0000313" key="2">
    <source>
        <dbReference type="EMBL" id="KAG5543000.1"/>
    </source>
</evidence>
<dbReference type="InterPro" id="IPR012337">
    <property type="entry name" value="RNaseH-like_sf"/>
</dbReference>
<accession>A0AAV6JST3</accession>
<dbReference type="GO" id="GO:0003676">
    <property type="term" value="F:nucleic acid binding"/>
    <property type="evidence" value="ECO:0007669"/>
    <property type="project" value="InterPro"/>
</dbReference>
<reference evidence="2 3" key="1">
    <citation type="submission" date="2020-08" db="EMBL/GenBank/DDBJ databases">
        <title>Plant Genome Project.</title>
        <authorList>
            <person name="Zhang R.-G."/>
        </authorList>
    </citation>
    <scope>NUCLEOTIDE SEQUENCE [LARGE SCALE GENOMIC DNA]</scope>
    <source>
        <strain evidence="2">WSP0</strain>
        <tissue evidence="2">Leaf</tissue>
    </source>
</reference>
<sequence length="89" mass="10156">MQHITRVIKADSTFVFNALRRKQVQASQLSRELWEILVLAFQFSSLRVMFCHHNANVVADLLAKNAAATQEIFVLYSIALNRIVEALLI</sequence>
<proteinExistence type="predicted"/>
<protein>
    <recommendedName>
        <fullName evidence="1">RNase H type-1 domain-containing protein</fullName>
    </recommendedName>
</protein>
<keyword evidence="3" id="KW-1185">Reference proteome</keyword>
<dbReference type="Pfam" id="PF13456">
    <property type="entry name" value="RVT_3"/>
    <property type="match status" value="1"/>
</dbReference>
<organism evidence="2 3">
    <name type="scientific">Rhododendron griersonianum</name>
    <dbReference type="NCBI Taxonomy" id="479676"/>
    <lineage>
        <taxon>Eukaryota</taxon>
        <taxon>Viridiplantae</taxon>
        <taxon>Streptophyta</taxon>
        <taxon>Embryophyta</taxon>
        <taxon>Tracheophyta</taxon>
        <taxon>Spermatophyta</taxon>
        <taxon>Magnoliopsida</taxon>
        <taxon>eudicotyledons</taxon>
        <taxon>Gunneridae</taxon>
        <taxon>Pentapetalae</taxon>
        <taxon>asterids</taxon>
        <taxon>Ericales</taxon>
        <taxon>Ericaceae</taxon>
        <taxon>Ericoideae</taxon>
        <taxon>Rhodoreae</taxon>
        <taxon>Rhododendron</taxon>
    </lineage>
</organism>
<dbReference type="AlphaFoldDB" id="A0AAV6JST3"/>
<gene>
    <name evidence="2" type="ORF">RHGRI_015927</name>
</gene>
<dbReference type="GO" id="GO:0004523">
    <property type="term" value="F:RNA-DNA hybrid ribonuclease activity"/>
    <property type="evidence" value="ECO:0007669"/>
    <property type="project" value="InterPro"/>
</dbReference>
<dbReference type="InterPro" id="IPR002156">
    <property type="entry name" value="RNaseH_domain"/>
</dbReference>
<name>A0AAV6JST3_9ERIC</name>
<comment type="caution">
    <text evidence="2">The sequence shown here is derived from an EMBL/GenBank/DDBJ whole genome shotgun (WGS) entry which is preliminary data.</text>
</comment>
<feature type="domain" description="RNase H type-1" evidence="1">
    <location>
        <begin position="7"/>
        <end position="66"/>
    </location>
</feature>
<evidence type="ECO:0000259" key="1">
    <source>
        <dbReference type="Pfam" id="PF13456"/>
    </source>
</evidence>